<protein>
    <recommendedName>
        <fullName evidence="2">Cytokinin riboside 5'-monophosphate phosphoribohydrolase</fullName>
        <ecNumber evidence="2">3.2.2.n1</ecNumber>
    </recommendedName>
</protein>
<organism evidence="3">
    <name type="scientific">Leptolyngbya sp. NK1-12</name>
    <dbReference type="NCBI Taxonomy" id="2547451"/>
    <lineage>
        <taxon>Bacteria</taxon>
        <taxon>Bacillati</taxon>
        <taxon>Cyanobacteriota</taxon>
        <taxon>Cyanophyceae</taxon>
        <taxon>Leptolyngbyales</taxon>
        <taxon>Leptolyngbyaceae</taxon>
        <taxon>Leptolyngbya group</taxon>
        <taxon>Leptolyngbya</taxon>
    </lineage>
</organism>
<dbReference type="GO" id="GO:0005829">
    <property type="term" value="C:cytosol"/>
    <property type="evidence" value="ECO:0007669"/>
    <property type="project" value="TreeGrafter"/>
</dbReference>
<dbReference type="EMBL" id="CP053586">
    <property type="protein sequence ID" value="WNZ23815.1"/>
    <property type="molecule type" value="Genomic_DNA"/>
</dbReference>
<evidence type="ECO:0000313" key="3">
    <source>
        <dbReference type="EMBL" id="WNZ23815.1"/>
    </source>
</evidence>
<keyword evidence="2" id="KW-0203">Cytokinin biosynthesis</keyword>
<dbReference type="PANTHER" id="PTHR31223">
    <property type="entry name" value="LOG FAMILY PROTEIN YJL055W"/>
    <property type="match status" value="1"/>
</dbReference>
<dbReference type="NCBIfam" id="TIGR00730">
    <property type="entry name" value="Rossman fold protein, TIGR00730 family"/>
    <property type="match status" value="1"/>
</dbReference>
<comment type="similarity">
    <text evidence="1 2">Belongs to the LOG family.</text>
</comment>
<gene>
    <name evidence="3" type="ORF">HJG54_13755</name>
</gene>
<dbReference type="GO" id="GO:0016799">
    <property type="term" value="F:hydrolase activity, hydrolyzing N-glycosyl compounds"/>
    <property type="evidence" value="ECO:0007669"/>
    <property type="project" value="TreeGrafter"/>
</dbReference>
<keyword evidence="2" id="KW-0378">Hydrolase</keyword>
<dbReference type="Pfam" id="PF03641">
    <property type="entry name" value="Lysine_decarbox"/>
    <property type="match status" value="1"/>
</dbReference>
<dbReference type="Gene3D" id="3.40.50.450">
    <property type="match status" value="1"/>
</dbReference>
<dbReference type="EC" id="3.2.2.n1" evidence="2"/>
<dbReference type="PANTHER" id="PTHR31223:SF70">
    <property type="entry name" value="LOG FAMILY PROTEIN YJL055W"/>
    <property type="match status" value="1"/>
</dbReference>
<dbReference type="InterPro" id="IPR031100">
    <property type="entry name" value="LOG_fam"/>
</dbReference>
<sequence length="193" mass="21133">MNYICVFCGSSFGIRPAYRHAAQAMGTALVERGIGLVYGGGQVGLMGLVADTVMATGGEVIGVIPKFLAEKEIAHSGLTQLHLVDSMHERKALMADLADGFIALPGGYGTLEEFCEVLTWTQLGLHQKPHGLLNVEGYYDHLIRLFDHALSEEFVRPQHRSIVLTAATPEQLLDQFAAYRPQNVAKWVEDIKP</sequence>
<reference evidence="3" key="1">
    <citation type="submission" date="2020-05" db="EMBL/GenBank/DDBJ databases">
        <authorList>
            <person name="Zhu T."/>
            <person name="Keshari N."/>
            <person name="Lu X."/>
        </authorList>
    </citation>
    <scope>NUCLEOTIDE SEQUENCE</scope>
    <source>
        <strain evidence="3">NK1-12</strain>
    </source>
</reference>
<dbReference type="RefSeq" id="WP_316435566.1">
    <property type="nucleotide sequence ID" value="NZ_CP053586.1"/>
</dbReference>
<dbReference type="GO" id="GO:0009691">
    <property type="term" value="P:cytokinin biosynthetic process"/>
    <property type="evidence" value="ECO:0007669"/>
    <property type="project" value="UniProtKB-UniRule"/>
</dbReference>
<dbReference type="SUPFAM" id="SSF102405">
    <property type="entry name" value="MCP/YpsA-like"/>
    <property type="match status" value="1"/>
</dbReference>
<evidence type="ECO:0000256" key="2">
    <source>
        <dbReference type="RuleBase" id="RU363015"/>
    </source>
</evidence>
<accession>A0AA96WEX1</accession>
<proteinExistence type="inferred from homology"/>
<evidence type="ECO:0000256" key="1">
    <source>
        <dbReference type="ARBA" id="ARBA00006763"/>
    </source>
</evidence>
<name>A0AA96WEX1_9CYAN</name>
<dbReference type="AlphaFoldDB" id="A0AA96WEX1"/>
<dbReference type="InterPro" id="IPR005269">
    <property type="entry name" value="LOG"/>
</dbReference>